<dbReference type="PANTHER" id="PTHR33173:SF2">
    <property type="entry name" value="MYND-TYPE DOMAIN-CONTAINING PROTEIN"/>
    <property type="match status" value="1"/>
</dbReference>
<dbReference type="OrthoDB" id="6339422at2759"/>
<dbReference type="PhylomeDB" id="E9GQ32"/>
<dbReference type="AlphaFoldDB" id="E9GQ32"/>
<evidence type="ECO:0008006" key="3">
    <source>
        <dbReference type="Google" id="ProtNLM"/>
    </source>
</evidence>
<reference evidence="1 2" key="1">
    <citation type="journal article" date="2011" name="Science">
        <title>The ecoresponsive genome of Daphnia pulex.</title>
        <authorList>
            <person name="Colbourne J.K."/>
            <person name="Pfrender M.E."/>
            <person name="Gilbert D."/>
            <person name="Thomas W.K."/>
            <person name="Tucker A."/>
            <person name="Oakley T.H."/>
            <person name="Tokishita S."/>
            <person name="Aerts A."/>
            <person name="Arnold G.J."/>
            <person name="Basu M.K."/>
            <person name="Bauer D.J."/>
            <person name="Caceres C.E."/>
            <person name="Carmel L."/>
            <person name="Casola C."/>
            <person name="Choi J.H."/>
            <person name="Detter J.C."/>
            <person name="Dong Q."/>
            <person name="Dusheyko S."/>
            <person name="Eads B.D."/>
            <person name="Frohlich T."/>
            <person name="Geiler-Samerotte K.A."/>
            <person name="Gerlach D."/>
            <person name="Hatcher P."/>
            <person name="Jogdeo S."/>
            <person name="Krijgsveld J."/>
            <person name="Kriventseva E.V."/>
            <person name="Kultz D."/>
            <person name="Laforsch C."/>
            <person name="Lindquist E."/>
            <person name="Lopez J."/>
            <person name="Manak J.R."/>
            <person name="Muller J."/>
            <person name="Pangilinan J."/>
            <person name="Patwardhan R.P."/>
            <person name="Pitluck S."/>
            <person name="Pritham E.J."/>
            <person name="Rechtsteiner A."/>
            <person name="Rho M."/>
            <person name="Rogozin I.B."/>
            <person name="Sakarya O."/>
            <person name="Salamov A."/>
            <person name="Schaack S."/>
            <person name="Shapiro H."/>
            <person name="Shiga Y."/>
            <person name="Skalitzky C."/>
            <person name="Smith Z."/>
            <person name="Souvorov A."/>
            <person name="Sung W."/>
            <person name="Tang Z."/>
            <person name="Tsuchiya D."/>
            <person name="Tu H."/>
            <person name="Vos H."/>
            <person name="Wang M."/>
            <person name="Wolf Y.I."/>
            <person name="Yamagata H."/>
            <person name="Yamada T."/>
            <person name="Ye Y."/>
            <person name="Shaw J.R."/>
            <person name="Andrews J."/>
            <person name="Crease T.J."/>
            <person name="Tang H."/>
            <person name="Lucas S.M."/>
            <person name="Robertson H.M."/>
            <person name="Bork P."/>
            <person name="Koonin E.V."/>
            <person name="Zdobnov E.M."/>
            <person name="Grigoriev I.V."/>
            <person name="Lynch M."/>
            <person name="Boore J.L."/>
        </authorList>
    </citation>
    <scope>NUCLEOTIDE SEQUENCE [LARGE SCALE GENOMIC DNA]</scope>
</reference>
<dbReference type="InterPro" id="IPR042266">
    <property type="entry name" value="PPPDE_sf"/>
</dbReference>
<sequence length="180" mass="21177">MGSKNSKADPDTRAKHYHTLYFDPEADSSTGRDFFITAADLRKGVESLGKSDNILEVRYYTNPLYGVQVTQLVLHHAFIVFLTERAWWSIERNELGVTIQRSKKIEFVRDKFRRQDRTTDLFGSGIHWEKRCFGITNVTLKELLTHICREDYLNEDYDLLENNCKHFAENIYQFVKVRCT</sequence>
<dbReference type="Proteomes" id="UP000000305">
    <property type="component" value="Unassembled WGS sequence"/>
</dbReference>
<gene>
    <name evidence="1" type="ORF">DAPPUDRAFT_320721</name>
</gene>
<dbReference type="Gene3D" id="3.90.1720.30">
    <property type="entry name" value="PPPDE domains"/>
    <property type="match status" value="1"/>
</dbReference>
<protein>
    <recommendedName>
        <fullName evidence="3">PPPDE domain-containing protein</fullName>
    </recommendedName>
</protein>
<dbReference type="KEGG" id="dpx:DAPPUDRAFT_320721"/>
<dbReference type="EMBL" id="GL732558">
    <property type="protein sequence ID" value="EFX78244.1"/>
    <property type="molecule type" value="Genomic_DNA"/>
</dbReference>
<evidence type="ECO:0000313" key="2">
    <source>
        <dbReference type="Proteomes" id="UP000000305"/>
    </source>
</evidence>
<dbReference type="HOGENOM" id="CLU_098073_0_0_1"/>
<name>E9GQ32_DAPPU</name>
<dbReference type="PANTHER" id="PTHR33173">
    <property type="match status" value="1"/>
</dbReference>
<proteinExistence type="predicted"/>
<keyword evidence="2" id="KW-1185">Reference proteome</keyword>
<evidence type="ECO:0000313" key="1">
    <source>
        <dbReference type="EMBL" id="EFX78244.1"/>
    </source>
</evidence>
<organism evidence="1 2">
    <name type="scientific">Daphnia pulex</name>
    <name type="common">Water flea</name>
    <dbReference type="NCBI Taxonomy" id="6669"/>
    <lineage>
        <taxon>Eukaryota</taxon>
        <taxon>Metazoa</taxon>
        <taxon>Ecdysozoa</taxon>
        <taxon>Arthropoda</taxon>
        <taxon>Crustacea</taxon>
        <taxon>Branchiopoda</taxon>
        <taxon>Diplostraca</taxon>
        <taxon>Cladocera</taxon>
        <taxon>Anomopoda</taxon>
        <taxon>Daphniidae</taxon>
        <taxon>Daphnia</taxon>
    </lineage>
</organism>
<accession>E9GQ32</accession>
<dbReference type="InParanoid" id="E9GQ32"/>